<proteinExistence type="predicted"/>
<dbReference type="EMBL" id="OX451735">
    <property type="protein sequence ID" value="CAI8592670.1"/>
    <property type="molecule type" value="Genomic_DNA"/>
</dbReference>
<keyword evidence="1" id="KW-0472">Membrane</keyword>
<dbReference type="PANTHER" id="PTHR34379:SF15">
    <property type="entry name" value="PROTEIN, PUTATIVE-RELATED"/>
    <property type="match status" value="1"/>
</dbReference>
<feature type="transmembrane region" description="Helical" evidence="1">
    <location>
        <begin position="158"/>
        <end position="191"/>
    </location>
</feature>
<keyword evidence="1" id="KW-1133">Transmembrane helix</keyword>
<evidence type="ECO:0000256" key="1">
    <source>
        <dbReference type="SAM" id="Phobius"/>
    </source>
</evidence>
<dbReference type="PANTHER" id="PTHR34379">
    <property type="entry name" value="OS07G0553800 PROTEIN"/>
    <property type="match status" value="1"/>
</dbReference>
<name>A0AAV0Z2F4_VICFA</name>
<reference evidence="2 3" key="1">
    <citation type="submission" date="2023-01" db="EMBL/GenBank/DDBJ databases">
        <authorList>
            <person name="Kreplak J."/>
        </authorList>
    </citation>
    <scope>NUCLEOTIDE SEQUENCE [LARGE SCALE GENOMIC DNA]</scope>
</reference>
<dbReference type="InterPro" id="IPR040411">
    <property type="entry name" value="At5g23160-like"/>
</dbReference>
<accession>A0AAV0Z2F4</accession>
<protein>
    <submittedName>
        <fullName evidence="2">Uncharacterized protein</fullName>
    </submittedName>
</protein>
<evidence type="ECO:0000313" key="2">
    <source>
        <dbReference type="EMBL" id="CAI8592670.1"/>
    </source>
</evidence>
<sequence length="218" mass="24745">MKSVSKNKFLTCFRPVDFDTMLDESEDVNITYPSTNRRKHETQNPASSLIQNQVVDHPPKQTLAKVIKAVVFQTILNTRAHKKKRYSQNCFGSKRNYSLHTRTSSSSFKTNIEEIKGIESSLSSSSSSPCSPVSESKSLSKSNECQLEKKQRFQCLGIYMMILISLVVTIFCGKFNVIILTLMFFCCFSLWNTSSNWLNFFDIGCENTTSLAKKKKNG</sequence>
<dbReference type="AlphaFoldDB" id="A0AAV0Z2F4"/>
<evidence type="ECO:0000313" key="3">
    <source>
        <dbReference type="Proteomes" id="UP001157006"/>
    </source>
</evidence>
<dbReference type="Proteomes" id="UP001157006">
    <property type="component" value="Chromosome 1S"/>
</dbReference>
<keyword evidence="1" id="KW-0812">Transmembrane</keyword>
<keyword evidence="3" id="KW-1185">Reference proteome</keyword>
<organism evidence="2 3">
    <name type="scientific">Vicia faba</name>
    <name type="common">Broad bean</name>
    <name type="synonym">Faba vulgaris</name>
    <dbReference type="NCBI Taxonomy" id="3906"/>
    <lineage>
        <taxon>Eukaryota</taxon>
        <taxon>Viridiplantae</taxon>
        <taxon>Streptophyta</taxon>
        <taxon>Embryophyta</taxon>
        <taxon>Tracheophyta</taxon>
        <taxon>Spermatophyta</taxon>
        <taxon>Magnoliopsida</taxon>
        <taxon>eudicotyledons</taxon>
        <taxon>Gunneridae</taxon>
        <taxon>Pentapetalae</taxon>
        <taxon>rosids</taxon>
        <taxon>fabids</taxon>
        <taxon>Fabales</taxon>
        <taxon>Fabaceae</taxon>
        <taxon>Papilionoideae</taxon>
        <taxon>50 kb inversion clade</taxon>
        <taxon>NPAAA clade</taxon>
        <taxon>Hologalegina</taxon>
        <taxon>IRL clade</taxon>
        <taxon>Fabeae</taxon>
        <taxon>Vicia</taxon>
    </lineage>
</organism>
<gene>
    <name evidence="2" type="ORF">VFH_I052640</name>
</gene>